<dbReference type="Proteomes" id="UP000615234">
    <property type="component" value="Unassembled WGS sequence"/>
</dbReference>
<dbReference type="InterPro" id="IPR014940">
    <property type="entry name" value="BAAT_C"/>
</dbReference>
<gene>
    <name evidence="2" type="ORF">H8S09_07045</name>
</gene>
<dbReference type="EMBL" id="JACOOX010000003">
    <property type="protein sequence ID" value="MBC5662650.1"/>
    <property type="molecule type" value="Genomic_DNA"/>
</dbReference>
<reference evidence="2 3" key="1">
    <citation type="submission" date="2020-08" db="EMBL/GenBank/DDBJ databases">
        <title>Genome public.</title>
        <authorList>
            <person name="Liu C."/>
            <person name="Sun Q."/>
        </authorList>
    </citation>
    <scope>NUCLEOTIDE SEQUENCE [LARGE SCALE GENOMIC DNA]</scope>
    <source>
        <strain evidence="2 3">NSJ-10</strain>
    </source>
</reference>
<proteinExistence type="predicted"/>
<dbReference type="PANTHER" id="PTHR10824:SF4">
    <property type="entry name" value="ACYL-COENZYME A THIOESTERASE 1-LIKE"/>
    <property type="match status" value="1"/>
</dbReference>
<feature type="domain" description="BAAT/Acyl-CoA thioester hydrolase C-terminal" evidence="1">
    <location>
        <begin position="72"/>
        <end position="252"/>
    </location>
</feature>
<evidence type="ECO:0000313" key="3">
    <source>
        <dbReference type="Proteomes" id="UP000615234"/>
    </source>
</evidence>
<organism evidence="2 3">
    <name type="scientific">Coprococcus hominis</name>
    <name type="common">ex Liu et al. 2022</name>
    <dbReference type="NCBI Taxonomy" id="2763039"/>
    <lineage>
        <taxon>Bacteria</taxon>
        <taxon>Bacillati</taxon>
        <taxon>Bacillota</taxon>
        <taxon>Clostridia</taxon>
        <taxon>Lachnospirales</taxon>
        <taxon>Lachnospiraceae</taxon>
        <taxon>Coprococcus</taxon>
    </lineage>
</organism>
<protein>
    <recommendedName>
        <fullName evidence="1">BAAT/Acyl-CoA thioester hydrolase C-terminal domain-containing protein</fullName>
    </recommendedName>
</protein>
<name>A0A8I0DU39_9FIRM</name>
<dbReference type="GO" id="GO:0006637">
    <property type="term" value="P:acyl-CoA metabolic process"/>
    <property type="evidence" value="ECO:0007669"/>
    <property type="project" value="TreeGrafter"/>
</dbReference>
<sequence length="290" mass="32826">MKKQRYTYLNDGFEGVLYEAENKDDRLLIVIQGLKGLELPEKYAELFSGKGYSVLAMTYYGAPGQPDQMRAIPLEMFQTAVDRMKEYGDGRFRHFGMYGNSKGAGMALLAASVVPDISLVIAASSFGHIMQGSGKADADPCKAMVSYRGYDFPYVSNKHMFSNFLKKCIKEHHVRLLYFFEEWEKEGTIENEIPVEKICGDILFLTSTHDESVPAKHDAELLTARLKRENFSYGFKHINSETGSHNLGYFPVNNGALPREKKYPQECQKAREDTLEIILKTLNAWSVADL</sequence>
<dbReference type="GO" id="GO:0006631">
    <property type="term" value="P:fatty acid metabolic process"/>
    <property type="evidence" value="ECO:0007669"/>
    <property type="project" value="TreeGrafter"/>
</dbReference>
<evidence type="ECO:0000313" key="2">
    <source>
        <dbReference type="EMBL" id="MBC5662650.1"/>
    </source>
</evidence>
<evidence type="ECO:0000259" key="1">
    <source>
        <dbReference type="Pfam" id="PF08840"/>
    </source>
</evidence>
<keyword evidence="3" id="KW-1185">Reference proteome</keyword>
<dbReference type="SUPFAM" id="SSF53474">
    <property type="entry name" value="alpha/beta-Hydrolases"/>
    <property type="match status" value="1"/>
</dbReference>
<accession>A0A8I0DU39</accession>
<comment type="caution">
    <text evidence="2">The sequence shown here is derived from an EMBL/GenBank/DDBJ whole genome shotgun (WGS) entry which is preliminary data.</text>
</comment>
<dbReference type="InterPro" id="IPR029058">
    <property type="entry name" value="AB_hydrolase_fold"/>
</dbReference>
<dbReference type="RefSeq" id="WP_118483760.1">
    <property type="nucleotide sequence ID" value="NZ_JACOOX010000003.1"/>
</dbReference>
<dbReference type="Pfam" id="PF08840">
    <property type="entry name" value="BAAT_C"/>
    <property type="match status" value="1"/>
</dbReference>
<dbReference type="PANTHER" id="PTHR10824">
    <property type="entry name" value="ACYL-COENZYME A THIOESTERASE-RELATED"/>
    <property type="match status" value="1"/>
</dbReference>
<dbReference type="AlphaFoldDB" id="A0A8I0DU39"/>
<dbReference type="GO" id="GO:0047617">
    <property type="term" value="F:fatty acyl-CoA hydrolase activity"/>
    <property type="evidence" value="ECO:0007669"/>
    <property type="project" value="TreeGrafter"/>
</dbReference>
<dbReference type="Gene3D" id="3.40.50.1820">
    <property type="entry name" value="alpha/beta hydrolase"/>
    <property type="match status" value="1"/>
</dbReference>